<dbReference type="PANTHER" id="PTHR15615:SF108">
    <property type="entry name" value="PROTEIN CNPPD1"/>
    <property type="match status" value="1"/>
</dbReference>
<dbReference type="SUPFAM" id="SSF47954">
    <property type="entry name" value="Cyclin-like"/>
    <property type="match status" value="1"/>
</dbReference>
<dbReference type="AlphaFoldDB" id="A0A2V3J1G6"/>
<dbReference type="GO" id="GO:0019901">
    <property type="term" value="F:protein kinase binding"/>
    <property type="evidence" value="ECO:0007669"/>
    <property type="project" value="InterPro"/>
</dbReference>
<name>A0A2V3J1G6_9FLOR</name>
<organism evidence="1 2">
    <name type="scientific">Gracilariopsis chorda</name>
    <dbReference type="NCBI Taxonomy" id="448386"/>
    <lineage>
        <taxon>Eukaryota</taxon>
        <taxon>Rhodophyta</taxon>
        <taxon>Florideophyceae</taxon>
        <taxon>Rhodymeniophycidae</taxon>
        <taxon>Gracilariales</taxon>
        <taxon>Gracilariaceae</taxon>
        <taxon>Gracilariopsis</taxon>
    </lineage>
</organism>
<dbReference type="Proteomes" id="UP000247409">
    <property type="component" value="Unassembled WGS sequence"/>
</dbReference>
<dbReference type="InterPro" id="IPR013922">
    <property type="entry name" value="Cyclin_PHO80-like"/>
</dbReference>
<dbReference type="Pfam" id="PF08613">
    <property type="entry name" value="Cyclin"/>
    <property type="match status" value="1"/>
</dbReference>
<reference evidence="1 2" key="1">
    <citation type="journal article" date="2018" name="Mol. Biol. Evol.">
        <title>Analysis of the draft genome of the red seaweed Gracilariopsis chorda provides insights into genome size evolution in Rhodophyta.</title>
        <authorList>
            <person name="Lee J."/>
            <person name="Yang E.C."/>
            <person name="Graf L."/>
            <person name="Yang J.H."/>
            <person name="Qiu H."/>
            <person name="Zel Zion U."/>
            <person name="Chan C.X."/>
            <person name="Stephens T.G."/>
            <person name="Weber A.P.M."/>
            <person name="Boo G.H."/>
            <person name="Boo S.M."/>
            <person name="Kim K.M."/>
            <person name="Shin Y."/>
            <person name="Jung M."/>
            <person name="Lee S.J."/>
            <person name="Yim H.S."/>
            <person name="Lee J.H."/>
            <person name="Bhattacharya D."/>
            <person name="Yoon H.S."/>
        </authorList>
    </citation>
    <scope>NUCLEOTIDE SEQUENCE [LARGE SCALE GENOMIC DNA]</scope>
    <source>
        <strain evidence="1 2">SKKU-2015</strain>
        <tissue evidence="1">Whole body</tissue>
    </source>
</reference>
<dbReference type="Gene3D" id="1.10.472.10">
    <property type="entry name" value="Cyclin-like"/>
    <property type="match status" value="1"/>
</dbReference>
<protein>
    <submittedName>
        <fullName evidence="1">Cyclin-U2-2</fullName>
    </submittedName>
</protein>
<evidence type="ECO:0000313" key="2">
    <source>
        <dbReference type="Proteomes" id="UP000247409"/>
    </source>
</evidence>
<dbReference type="EMBL" id="NBIV01000015">
    <property type="protein sequence ID" value="PXF48228.1"/>
    <property type="molecule type" value="Genomic_DNA"/>
</dbReference>
<sequence>MNAYSSRHAVARKRHWLAMALEHLSPEQRVICSNSASVYAVHHAEFEPSPQPTSAYSYAYIGEALSNVLQRTCDRNGGCVLQANPRLDARSTNMFYNSCAAPFSLSCYVFHLLSRLKLSRSVYVVALIYLDRVRLVDQKLCLTHMNVHRILATALCLADKYVEDESHRNNALCCIMGMSHVAELNAMEAAFLHRIQWNCWVSEHTFCEYEHALFGRNAPSPPHSSSAPAPADHAHAAVALHTAAVDAARTLSMMTSASGF</sequence>
<gene>
    <name evidence="1" type="ORF">BWQ96_01917</name>
</gene>
<proteinExistence type="predicted"/>
<dbReference type="STRING" id="448386.A0A2V3J1G6"/>
<comment type="caution">
    <text evidence="1">The sequence shown here is derived from an EMBL/GenBank/DDBJ whole genome shotgun (WGS) entry which is preliminary data.</text>
</comment>
<dbReference type="InterPro" id="IPR036915">
    <property type="entry name" value="Cyclin-like_sf"/>
</dbReference>
<dbReference type="PANTHER" id="PTHR15615">
    <property type="match status" value="1"/>
</dbReference>
<accession>A0A2V3J1G6</accession>
<keyword evidence="2" id="KW-1185">Reference proteome</keyword>
<dbReference type="OrthoDB" id="244495at2759"/>
<evidence type="ECO:0000313" key="1">
    <source>
        <dbReference type="EMBL" id="PXF48228.1"/>
    </source>
</evidence>